<dbReference type="RefSeq" id="WP_003518270.1">
    <property type="nucleotide sequence ID" value="NZ_CP013828.1"/>
</dbReference>
<dbReference type="EMBL" id="PDBW01000001">
    <property type="protein sequence ID" value="PFH02128.1"/>
    <property type="molecule type" value="Genomic_DNA"/>
</dbReference>
<evidence type="ECO:0000313" key="2">
    <source>
        <dbReference type="Proteomes" id="UP000223596"/>
    </source>
</evidence>
<organism evidence="1 2">
    <name type="scientific">Acetivibrio thermocellus AD2</name>
    <dbReference type="NCBI Taxonomy" id="1138384"/>
    <lineage>
        <taxon>Bacteria</taxon>
        <taxon>Bacillati</taxon>
        <taxon>Bacillota</taxon>
        <taxon>Clostridia</taxon>
        <taxon>Eubacteriales</taxon>
        <taxon>Oscillospiraceae</taxon>
        <taxon>Acetivibrio</taxon>
    </lineage>
</organism>
<reference evidence="1 2" key="1">
    <citation type="submission" date="2017-09" db="EMBL/GenBank/DDBJ databases">
        <title>Evaluation of Pacific Biosciences Sequencing Technology to Finishing C. thermocellum Genome Sequences.</title>
        <authorList>
            <person name="Brown S."/>
        </authorList>
    </citation>
    <scope>NUCLEOTIDE SEQUENCE [LARGE SCALE GENOMIC DNA]</scope>
    <source>
        <strain evidence="1 2">AD2</strain>
    </source>
</reference>
<dbReference type="AlphaFoldDB" id="A0AB36TE91"/>
<proteinExistence type="predicted"/>
<dbReference type="Pfam" id="PF09719">
    <property type="entry name" value="C_GCAxxG_C_C"/>
    <property type="match status" value="1"/>
</dbReference>
<dbReference type="Proteomes" id="UP000223596">
    <property type="component" value="Unassembled WGS sequence"/>
</dbReference>
<dbReference type="GeneID" id="35804513"/>
<evidence type="ECO:0000313" key="1">
    <source>
        <dbReference type="EMBL" id="PFH02128.1"/>
    </source>
</evidence>
<name>A0AB36TE91_ACETH</name>
<comment type="caution">
    <text evidence="1">The sequence shown here is derived from an EMBL/GenBank/DDBJ whole genome shotgun (WGS) entry which is preliminary data.</text>
</comment>
<dbReference type="NCBIfam" id="TIGR01909">
    <property type="entry name" value="C_GCAxxG_C_C"/>
    <property type="match status" value="1"/>
</dbReference>
<gene>
    <name evidence="1" type="ORF">M972_11892</name>
</gene>
<dbReference type="InterPro" id="IPR010181">
    <property type="entry name" value="CGCAxxGCC_motif"/>
</dbReference>
<accession>A0AB36TE91</accession>
<protein>
    <submittedName>
        <fullName evidence="1">C_GCAxxG_C_C family probable redox protein</fullName>
    </submittedName>
</protein>
<sequence length="148" mass="16484">MNGKSERAVELFKEGYNCSQAVLAAYCEDVGIDMKTALMIASPFGGGIGRLREVCGAASAMFMIAGLKYGYVDPKDMNAKKEHYELVQKLVERFKEENGSIICRELLGLNVVHDKPEPEKRTEGYYKKRPCAEIVRSAAEIVDELLKT</sequence>